<dbReference type="AlphaFoldDB" id="A0A3A8KI42"/>
<proteinExistence type="inferred from homology"/>
<dbReference type="Pfam" id="PF02452">
    <property type="entry name" value="PemK_toxin"/>
    <property type="match status" value="1"/>
</dbReference>
<comment type="similarity">
    <text evidence="1">Belongs to the PemK/MazF family.</text>
</comment>
<dbReference type="Gene3D" id="2.30.30.110">
    <property type="match status" value="1"/>
</dbReference>
<keyword evidence="1" id="KW-0378">Hydrolase</keyword>
<dbReference type="RefSeq" id="WP_120600867.1">
    <property type="nucleotide sequence ID" value="NZ_JABFJX010000017.1"/>
</dbReference>
<dbReference type="EC" id="3.1.-.-" evidence="1"/>
<comment type="caution">
    <text evidence="2">The sequence shown here is derived from an EMBL/GenBank/DDBJ whole genome shotgun (WGS) entry which is preliminary data.</text>
</comment>
<keyword evidence="1" id="KW-0255">Endonuclease</keyword>
<sequence length="126" mass="13817">MSTGPKMIRRGDLFWCEPDEARGSVPPIAHPYLVIQDDVFNRSRIHTVVVCALTSNLKKASEPGNVLLDVGEGHLAKQSVVVVSQVSSVEKARLGERIGTLSDARVEQVLAGLRFQQASFFRDSDI</sequence>
<dbReference type="InterPro" id="IPR011067">
    <property type="entry name" value="Plasmid_toxin/cell-grow_inhib"/>
</dbReference>
<protein>
    <recommendedName>
        <fullName evidence="1">mRNA interferase</fullName>
        <ecNumber evidence="1">3.1.-.-</ecNumber>
    </recommendedName>
</protein>
<dbReference type="PANTHER" id="PTHR33988:SF2">
    <property type="entry name" value="ENDORIBONUCLEASE MAZF"/>
    <property type="match status" value="1"/>
</dbReference>
<evidence type="ECO:0000313" key="3">
    <source>
        <dbReference type="Proteomes" id="UP000268313"/>
    </source>
</evidence>
<dbReference type="Proteomes" id="UP000268313">
    <property type="component" value="Unassembled WGS sequence"/>
</dbReference>
<name>A0A3A8KI42_9BACT</name>
<dbReference type="InterPro" id="IPR003477">
    <property type="entry name" value="PemK-like"/>
</dbReference>
<evidence type="ECO:0000256" key="1">
    <source>
        <dbReference type="PIRNR" id="PIRNR033490"/>
    </source>
</evidence>
<accession>A0A3A8KI42</accession>
<gene>
    <name evidence="2" type="ORF">D7X32_02435</name>
</gene>
<dbReference type="SUPFAM" id="SSF50118">
    <property type="entry name" value="Cell growth inhibitor/plasmid maintenance toxic component"/>
    <property type="match status" value="1"/>
</dbReference>
<dbReference type="OrthoDB" id="9808744at2"/>
<dbReference type="GO" id="GO:0004521">
    <property type="term" value="F:RNA endonuclease activity"/>
    <property type="evidence" value="ECO:0007669"/>
    <property type="project" value="TreeGrafter"/>
</dbReference>
<dbReference type="EMBL" id="RAWE01000005">
    <property type="protein sequence ID" value="RKH07226.1"/>
    <property type="molecule type" value="Genomic_DNA"/>
</dbReference>
<evidence type="ECO:0000313" key="2">
    <source>
        <dbReference type="EMBL" id="RKH07226.1"/>
    </source>
</evidence>
<dbReference type="PANTHER" id="PTHR33988">
    <property type="entry name" value="ENDORIBONUCLEASE MAZF-RELATED"/>
    <property type="match status" value="1"/>
</dbReference>
<dbReference type="PIRSF" id="PIRSF033490">
    <property type="entry name" value="MazF"/>
    <property type="match status" value="1"/>
</dbReference>
<keyword evidence="3" id="KW-1185">Reference proteome</keyword>
<dbReference type="GO" id="GO:0016075">
    <property type="term" value="P:rRNA catabolic process"/>
    <property type="evidence" value="ECO:0007669"/>
    <property type="project" value="TreeGrafter"/>
</dbReference>
<keyword evidence="1" id="KW-0540">Nuclease</keyword>
<reference evidence="3" key="1">
    <citation type="submission" date="2018-09" db="EMBL/GenBank/DDBJ databases">
        <authorList>
            <person name="Livingstone P.G."/>
            <person name="Whitworth D.E."/>
        </authorList>
    </citation>
    <scope>NUCLEOTIDE SEQUENCE [LARGE SCALE GENOMIC DNA]</scope>
    <source>
        <strain evidence="3">CA043D</strain>
    </source>
</reference>
<comment type="function">
    <text evidence="1">Toxic component of a type II toxin-antitoxin (TA) system.</text>
</comment>
<dbReference type="GO" id="GO:0003677">
    <property type="term" value="F:DNA binding"/>
    <property type="evidence" value="ECO:0007669"/>
    <property type="project" value="InterPro"/>
</dbReference>
<dbReference type="GO" id="GO:0006402">
    <property type="term" value="P:mRNA catabolic process"/>
    <property type="evidence" value="ECO:0007669"/>
    <property type="project" value="TreeGrafter"/>
</dbReference>
<dbReference type="GO" id="GO:0016787">
    <property type="term" value="F:hydrolase activity"/>
    <property type="evidence" value="ECO:0007669"/>
    <property type="project" value="UniProtKB-KW"/>
</dbReference>
<organism evidence="2 3">
    <name type="scientific">Corallococcus carmarthensis</name>
    <dbReference type="NCBI Taxonomy" id="2316728"/>
    <lineage>
        <taxon>Bacteria</taxon>
        <taxon>Pseudomonadati</taxon>
        <taxon>Myxococcota</taxon>
        <taxon>Myxococcia</taxon>
        <taxon>Myxococcales</taxon>
        <taxon>Cystobacterineae</taxon>
        <taxon>Myxococcaceae</taxon>
        <taxon>Corallococcus</taxon>
    </lineage>
</organism>